<name>A0AAE0JYA1_9PEZI</name>
<feature type="compositionally biased region" description="Basic and acidic residues" evidence="1">
    <location>
        <begin position="139"/>
        <end position="154"/>
    </location>
</feature>
<keyword evidence="3" id="KW-1185">Reference proteome</keyword>
<reference evidence="2" key="2">
    <citation type="submission" date="2023-06" db="EMBL/GenBank/DDBJ databases">
        <authorList>
            <consortium name="Lawrence Berkeley National Laboratory"/>
            <person name="Haridas S."/>
            <person name="Hensen N."/>
            <person name="Bonometti L."/>
            <person name="Westerberg I."/>
            <person name="Brannstrom I.O."/>
            <person name="Guillou S."/>
            <person name="Cros-Aarteil S."/>
            <person name="Calhoun S."/>
            <person name="Kuo A."/>
            <person name="Mondo S."/>
            <person name="Pangilinan J."/>
            <person name="Riley R."/>
            <person name="LaButti K."/>
            <person name="Andreopoulos B."/>
            <person name="Lipzen A."/>
            <person name="Chen C."/>
            <person name="Yanf M."/>
            <person name="Daum C."/>
            <person name="Ng V."/>
            <person name="Clum A."/>
            <person name="Steindorff A."/>
            <person name="Ohm R."/>
            <person name="Martin F."/>
            <person name="Silar P."/>
            <person name="Natvig D."/>
            <person name="Lalanne C."/>
            <person name="Gautier V."/>
            <person name="Ament-velasquez S.L."/>
            <person name="Kruys A."/>
            <person name="Hutchinson M.I."/>
            <person name="Powell A.J."/>
            <person name="Barry K."/>
            <person name="Miller A.N."/>
            <person name="Grigoriev I.V."/>
            <person name="Debuchy R."/>
            <person name="Gladieux P."/>
            <person name="Thoren M.H."/>
            <person name="Johannesson H."/>
        </authorList>
    </citation>
    <scope>NUCLEOTIDE SEQUENCE</scope>
    <source>
        <strain evidence="2">CBS 232.78</strain>
    </source>
</reference>
<comment type="caution">
    <text evidence="2">The sequence shown here is derived from an EMBL/GenBank/DDBJ whole genome shotgun (WGS) entry which is preliminary data.</text>
</comment>
<evidence type="ECO:0000313" key="2">
    <source>
        <dbReference type="EMBL" id="KAK3366591.1"/>
    </source>
</evidence>
<evidence type="ECO:0000256" key="1">
    <source>
        <dbReference type="SAM" id="MobiDB-lite"/>
    </source>
</evidence>
<gene>
    <name evidence="2" type="ORF">B0H63DRAFT_536785</name>
</gene>
<dbReference type="EMBL" id="JAULSW010000012">
    <property type="protein sequence ID" value="KAK3366591.1"/>
    <property type="molecule type" value="Genomic_DNA"/>
</dbReference>
<sequence length="238" mass="26587">MSAMLQTPLAGPAFVWWNQRAFVNTSSRCSMLSLRAGLRYPYTGEDDVFIAARLSLVDIALDEHALVNYIQEKLCLSVTTPIGTVLCGKHTAKRSLASSNFSELHARTRLSPTAAEMTVGIASADESTSTADRSGGKTKSSDDKPPSMSGFRDDKEYDRDHYYYCDRDCSRDRRETTPTSQFDKPLIVLEISDRCHTCTKCHKQFGSPEKMREYCRTCSPFKGARAEENVNPSRDVLS</sequence>
<protein>
    <submittedName>
        <fullName evidence="2">Uncharacterized protein</fullName>
    </submittedName>
</protein>
<dbReference type="AlphaFoldDB" id="A0AAE0JYA1"/>
<evidence type="ECO:0000313" key="3">
    <source>
        <dbReference type="Proteomes" id="UP001285441"/>
    </source>
</evidence>
<dbReference type="Proteomes" id="UP001285441">
    <property type="component" value="Unassembled WGS sequence"/>
</dbReference>
<feature type="region of interest" description="Disordered" evidence="1">
    <location>
        <begin position="121"/>
        <end position="154"/>
    </location>
</feature>
<accession>A0AAE0JYA1</accession>
<reference evidence="2" key="1">
    <citation type="journal article" date="2023" name="Mol. Phylogenet. Evol.">
        <title>Genome-scale phylogeny and comparative genomics of the fungal order Sordariales.</title>
        <authorList>
            <person name="Hensen N."/>
            <person name="Bonometti L."/>
            <person name="Westerberg I."/>
            <person name="Brannstrom I.O."/>
            <person name="Guillou S."/>
            <person name="Cros-Aarteil S."/>
            <person name="Calhoun S."/>
            <person name="Haridas S."/>
            <person name="Kuo A."/>
            <person name="Mondo S."/>
            <person name="Pangilinan J."/>
            <person name="Riley R."/>
            <person name="LaButti K."/>
            <person name="Andreopoulos B."/>
            <person name="Lipzen A."/>
            <person name="Chen C."/>
            <person name="Yan M."/>
            <person name="Daum C."/>
            <person name="Ng V."/>
            <person name="Clum A."/>
            <person name="Steindorff A."/>
            <person name="Ohm R.A."/>
            <person name="Martin F."/>
            <person name="Silar P."/>
            <person name="Natvig D.O."/>
            <person name="Lalanne C."/>
            <person name="Gautier V."/>
            <person name="Ament-Velasquez S.L."/>
            <person name="Kruys A."/>
            <person name="Hutchinson M.I."/>
            <person name="Powell A.J."/>
            <person name="Barry K."/>
            <person name="Miller A.N."/>
            <person name="Grigoriev I.V."/>
            <person name="Debuchy R."/>
            <person name="Gladieux P."/>
            <person name="Hiltunen Thoren M."/>
            <person name="Johannesson H."/>
        </authorList>
    </citation>
    <scope>NUCLEOTIDE SEQUENCE</scope>
    <source>
        <strain evidence="2">CBS 232.78</strain>
    </source>
</reference>
<organism evidence="2 3">
    <name type="scientific">Podospora didyma</name>
    <dbReference type="NCBI Taxonomy" id="330526"/>
    <lineage>
        <taxon>Eukaryota</taxon>
        <taxon>Fungi</taxon>
        <taxon>Dikarya</taxon>
        <taxon>Ascomycota</taxon>
        <taxon>Pezizomycotina</taxon>
        <taxon>Sordariomycetes</taxon>
        <taxon>Sordariomycetidae</taxon>
        <taxon>Sordariales</taxon>
        <taxon>Podosporaceae</taxon>
        <taxon>Podospora</taxon>
    </lineage>
</organism>
<proteinExistence type="predicted"/>